<gene>
    <name evidence="2" type="ORF">B0I36DRAFT_362186</name>
</gene>
<sequence>MLTSRDRPTPPPKVRRSDVYYVLYIGGLHLLFTCANMAVCQLHKPFSSDTAHQEYYVLLYLSSLVIEITSGFLLLDSLGDFDKRLTASCVFALAGAGTALTLSLVREYPRFEDFAAIVSSLGVKFWVLYVLDLSLGIEEKLVDWASAFAERKLYPANSSQASDRKGL</sequence>
<feature type="transmembrane region" description="Helical" evidence="1">
    <location>
        <begin position="20"/>
        <end position="43"/>
    </location>
</feature>
<name>A0A9P8Y999_9PEZI</name>
<dbReference type="RefSeq" id="XP_046014361.1">
    <property type="nucleotide sequence ID" value="XM_046158612.1"/>
</dbReference>
<dbReference type="AlphaFoldDB" id="A0A9P8Y999"/>
<evidence type="ECO:0000313" key="3">
    <source>
        <dbReference type="Proteomes" id="UP000756346"/>
    </source>
</evidence>
<reference evidence="2" key="1">
    <citation type="journal article" date="2021" name="Nat. Commun.">
        <title>Genetic determinants of endophytism in the Arabidopsis root mycobiome.</title>
        <authorList>
            <person name="Mesny F."/>
            <person name="Miyauchi S."/>
            <person name="Thiergart T."/>
            <person name="Pickel B."/>
            <person name="Atanasova L."/>
            <person name="Karlsson M."/>
            <person name="Huettel B."/>
            <person name="Barry K.W."/>
            <person name="Haridas S."/>
            <person name="Chen C."/>
            <person name="Bauer D."/>
            <person name="Andreopoulos W."/>
            <person name="Pangilinan J."/>
            <person name="LaButti K."/>
            <person name="Riley R."/>
            <person name="Lipzen A."/>
            <person name="Clum A."/>
            <person name="Drula E."/>
            <person name="Henrissat B."/>
            <person name="Kohler A."/>
            <person name="Grigoriev I.V."/>
            <person name="Martin F.M."/>
            <person name="Hacquard S."/>
        </authorList>
    </citation>
    <scope>NUCLEOTIDE SEQUENCE</scope>
    <source>
        <strain evidence="2">MPI-CAGE-CH-0230</strain>
    </source>
</reference>
<feature type="transmembrane region" description="Helical" evidence="1">
    <location>
        <begin position="85"/>
        <end position="105"/>
    </location>
</feature>
<accession>A0A9P8Y999</accession>
<proteinExistence type="predicted"/>
<feature type="transmembrane region" description="Helical" evidence="1">
    <location>
        <begin position="55"/>
        <end position="73"/>
    </location>
</feature>
<feature type="transmembrane region" description="Helical" evidence="1">
    <location>
        <begin position="114"/>
        <end position="131"/>
    </location>
</feature>
<evidence type="ECO:0000313" key="2">
    <source>
        <dbReference type="EMBL" id="KAH7033529.1"/>
    </source>
</evidence>
<protein>
    <submittedName>
        <fullName evidence="2">Uncharacterized protein</fullName>
    </submittedName>
</protein>
<dbReference type="EMBL" id="JAGTJQ010000004">
    <property type="protein sequence ID" value="KAH7033529.1"/>
    <property type="molecule type" value="Genomic_DNA"/>
</dbReference>
<keyword evidence="3" id="KW-1185">Reference proteome</keyword>
<keyword evidence="1" id="KW-0472">Membrane</keyword>
<evidence type="ECO:0000256" key="1">
    <source>
        <dbReference type="SAM" id="Phobius"/>
    </source>
</evidence>
<keyword evidence="1" id="KW-0812">Transmembrane</keyword>
<dbReference type="Proteomes" id="UP000756346">
    <property type="component" value="Unassembled WGS sequence"/>
</dbReference>
<keyword evidence="1" id="KW-1133">Transmembrane helix</keyword>
<comment type="caution">
    <text evidence="2">The sequence shown here is derived from an EMBL/GenBank/DDBJ whole genome shotgun (WGS) entry which is preliminary data.</text>
</comment>
<dbReference type="GeneID" id="70188158"/>
<organism evidence="2 3">
    <name type="scientific">Microdochium trichocladiopsis</name>
    <dbReference type="NCBI Taxonomy" id="1682393"/>
    <lineage>
        <taxon>Eukaryota</taxon>
        <taxon>Fungi</taxon>
        <taxon>Dikarya</taxon>
        <taxon>Ascomycota</taxon>
        <taxon>Pezizomycotina</taxon>
        <taxon>Sordariomycetes</taxon>
        <taxon>Xylariomycetidae</taxon>
        <taxon>Xylariales</taxon>
        <taxon>Microdochiaceae</taxon>
        <taxon>Microdochium</taxon>
    </lineage>
</organism>